<evidence type="ECO:0000313" key="3">
    <source>
        <dbReference type="Proteomes" id="UP000313359"/>
    </source>
</evidence>
<sequence>MAQRSCCLGQPNETQGSRRASVRSHRVDSGPSTHTWALAGKTMRGYIWTHTRTIMTRWRRNGRIHWLTGRLTVQCTSREGQFRSSKFEKAARFFEGGHYWHGMPELGARPCPFSSTVRSIRSISTPPSFLGPGSWINPSERSHPIPSHPISRLERLRSKSFLLGCGHLLILVPDGRCSTSRPSLSGAYIRVGVGMHWQHHDAPRGSLGSRHCHPCACACRCAPWQWQDESYVRRLCTHASSAWAQ</sequence>
<dbReference type="Proteomes" id="UP000313359">
    <property type="component" value="Unassembled WGS sequence"/>
</dbReference>
<dbReference type="AlphaFoldDB" id="A0A5C2SLS6"/>
<evidence type="ECO:0000256" key="1">
    <source>
        <dbReference type="SAM" id="MobiDB-lite"/>
    </source>
</evidence>
<proteinExistence type="predicted"/>
<reference evidence="2" key="1">
    <citation type="journal article" date="2018" name="Genome Biol. Evol.">
        <title>Genomics and development of Lentinus tigrinus, a white-rot wood-decaying mushroom with dimorphic fruiting bodies.</title>
        <authorList>
            <person name="Wu B."/>
            <person name="Xu Z."/>
            <person name="Knudson A."/>
            <person name="Carlson A."/>
            <person name="Chen N."/>
            <person name="Kovaka S."/>
            <person name="LaButti K."/>
            <person name="Lipzen A."/>
            <person name="Pennachio C."/>
            <person name="Riley R."/>
            <person name="Schakwitz W."/>
            <person name="Umezawa K."/>
            <person name="Ohm R.A."/>
            <person name="Grigoriev I.V."/>
            <person name="Nagy L.G."/>
            <person name="Gibbons J."/>
            <person name="Hibbett D."/>
        </authorList>
    </citation>
    <scope>NUCLEOTIDE SEQUENCE [LARGE SCALE GENOMIC DNA]</scope>
    <source>
        <strain evidence="2">ALCF2SS1-6</strain>
    </source>
</reference>
<feature type="region of interest" description="Disordered" evidence="1">
    <location>
        <begin position="1"/>
        <end position="32"/>
    </location>
</feature>
<dbReference type="EMBL" id="ML122253">
    <property type="protein sequence ID" value="RPD64621.1"/>
    <property type="molecule type" value="Genomic_DNA"/>
</dbReference>
<name>A0A5C2SLS6_9APHY</name>
<evidence type="ECO:0000313" key="2">
    <source>
        <dbReference type="EMBL" id="RPD64621.1"/>
    </source>
</evidence>
<protein>
    <submittedName>
        <fullName evidence="2">Uncharacterized protein</fullName>
    </submittedName>
</protein>
<accession>A0A5C2SLS6</accession>
<organism evidence="2 3">
    <name type="scientific">Lentinus tigrinus ALCF2SS1-6</name>
    <dbReference type="NCBI Taxonomy" id="1328759"/>
    <lineage>
        <taxon>Eukaryota</taxon>
        <taxon>Fungi</taxon>
        <taxon>Dikarya</taxon>
        <taxon>Basidiomycota</taxon>
        <taxon>Agaricomycotina</taxon>
        <taxon>Agaricomycetes</taxon>
        <taxon>Polyporales</taxon>
        <taxon>Polyporaceae</taxon>
        <taxon>Lentinus</taxon>
    </lineage>
</organism>
<gene>
    <name evidence="2" type="ORF">L227DRAFT_262915</name>
</gene>
<keyword evidence="3" id="KW-1185">Reference proteome</keyword>